<evidence type="ECO:0000313" key="5">
    <source>
        <dbReference type="EMBL" id="NUU03155.1"/>
    </source>
</evidence>
<keyword evidence="2" id="KW-0238">DNA-binding</keyword>
<evidence type="ECO:0000259" key="4">
    <source>
        <dbReference type="PROSITE" id="PS01124"/>
    </source>
</evidence>
<proteinExistence type="predicted"/>
<keyword evidence="3" id="KW-0804">Transcription</keyword>
<dbReference type="Proteomes" id="UP000536746">
    <property type="component" value="Unassembled WGS sequence"/>
</dbReference>
<evidence type="ECO:0000256" key="3">
    <source>
        <dbReference type="ARBA" id="ARBA00023163"/>
    </source>
</evidence>
<dbReference type="PROSITE" id="PS00041">
    <property type="entry name" value="HTH_ARAC_FAMILY_1"/>
    <property type="match status" value="1"/>
</dbReference>
<dbReference type="SMART" id="SM00342">
    <property type="entry name" value="HTH_ARAC"/>
    <property type="match status" value="1"/>
</dbReference>
<keyword evidence="6" id="KW-1185">Reference proteome</keyword>
<dbReference type="InterPro" id="IPR009057">
    <property type="entry name" value="Homeodomain-like_sf"/>
</dbReference>
<dbReference type="InterPro" id="IPR018062">
    <property type="entry name" value="HTH_AraC-typ_CS"/>
</dbReference>
<dbReference type="PANTHER" id="PTHR11019">
    <property type="entry name" value="HTH-TYPE TRANSCRIPTIONAL REGULATOR NIMR"/>
    <property type="match status" value="1"/>
</dbReference>
<dbReference type="PROSITE" id="PS01124">
    <property type="entry name" value="HTH_ARAC_FAMILY_2"/>
    <property type="match status" value="1"/>
</dbReference>
<sequence>MNTLSQLLYLHPVHSALDTRCALDARARIERPAEAGGVAPYHLVAAGSAQIHIAGEPSICLGAGDLVVLARGQAHAIAACGDMSGQSAAPGLSATPPEILCGQFRSGHAASSALLCALPAIVLIRASSPRRLADITALMRMLGEQDGSGATARHLASALFSMLLDAWLEQGPHVTGLLALMAEPKLRPALQKMLAHPGADCSIDQMAAACHLSRSTFLRIFRHASGDAPAEVLLGLRMAEARLRLARGERSIGRIAEAVGYQSESAFNKAFKRHTGIAPGKYRRDLPHAFR</sequence>
<reference evidence="5 6" key="1">
    <citation type="journal article" date="2020" name="Front. Plant Sci.">
        <title>Isolation of Rhizosphere Bacteria That Improve Quality and Water Stress Tolerance in Greenhouse Ornamentals.</title>
        <authorList>
            <person name="Nordstedt N.P."/>
            <person name="Jones M.L."/>
        </authorList>
    </citation>
    <scope>NUCLEOTIDE SEQUENCE [LARGE SCALE GENOMIC DNA]</scope>
    <source>
        <strain evidence="5 6">C6C2</strain>
    </source>
</reference>
<dbReference type="SUPFAM" id="SSF46689">
    <property type="entry name" value="Homeodomain-like"/>
    <property type="match status" value="2"/>
</dbReference>
<keyword evidence="1" id="KW-0805">Transcription regulation</keyword>
<organism evidence="5 6">
    <name type="scientific">Herbaspirillum robiniae</name>
    <dbReference type="NCBI Taxonomy" id="2014887"/>
    <lineage>
        <taxon>Bacteria</taxon>
        <taxon>Pseudomonadati</taxon>
        <taxon>Pseudomonadota</taxon>
        <taxon>Betaproteobacteria</taxon>
        <taxon>Burkholderiales</taxon>
        <taxon>Oxalobacteraceae</taxon>
        <taxon>Herbaspirillum</taxon>
    </lineage>
</organism>
<dbReference type="PANTHER" id="PTHR11019:SF159">
    <property type="entry name" value="TRANSCRIPTIONAL REGULATOR-RELATED"/>
    <property type="match status" value="1"/>
</dbReference>
<dbReference type="InterPro" id="IPR018060">
    <property type="entry name" value="HTH_AraC"/>
</dbReference>
<evidence type="ECO:0000256" key="2">
    <source>
        <dbReference type="ARBA" id="ARBA00023125"/>
    </source>
</evidence>
<dbReference type="EMBL" id="JABFMT010000017">
    <property type="protein sequence ID" value="NUU03155.1"/>
    <property type="molecule type" value="Genomic_DNA"/>
</dbReference>
<dbReference type="RefSeq" id="WP_079218163.1">
    <property type="nucleotide sequence ID" value="NZ_CP018845.1"/>
</dbReference>
<evidence type="ECO:0000313" key="6">
    <source>
        <dbReference type="Proteomes" id="UP000536746"/>
    </source>
</evidence>
<dbReference type="Pfam" id="PF12833">
    <property type="entry name" value="HTH_18"/>
    <property type="match status" value="1"/>
</dbReference>
<dbReference type="Gene3D" id="1.10.10.60">
    <property type="entry name" value="Homeodomain-like"/>
    <property type="match status" value="1"/>
</dbReference>
<name>A0ABX2LXD7_9BURK</name>
<accession>A0ABX2LXD7</accession>
<evidence type="ECO:0000256" key="1">
    <source>
        <dbReference type="ARBA" id="ARBA00023015"/>
    </source>
</evidence>
<gene>
    <name evidence="5" type="ORF">HNO84_16235</name>
</gene>
<dbReference type="InterPro" id="IPR032783">
    <property type="entry name" value="AraC_lig"/>
</dbReference>
<protein>
    <submittedName>
        <fullName evidence="5">AraC family transcriptional regulator</fullName>
    </submittedName>
</protein>
<dbReference type="InterPro" id="IPR020449">
    <property type="entry name" value="Tscrpt_reg_AraC-type_HTH"/>
</dbReference>
<dbReference type="Pfam" id="PF12852">
    <property type="entry name" value="Cupin_6"/>
    <property type="match status" value="1"/>
</dbReference>
<feature type="domain" description="HTH araC/xylS-type" evidence="4">
    <location>
        <begin position="184"/>
        <end position="285"/>
    </location>
</feature>
<comment type="caution">
    <text evidence="5">The sequence shown here is derived from an EMBL/GenBank/DDBJ whole genome shotgun (WGS) entry which is preliminary data.</text>
</comment>
<dbReference type="PRINTS" id="PR00032">
    <property type="entry name" value="HTHARAC"/>
</dbReference>